<name>A0A6F9DYD7_9ASCI</name>
<evidence type="ECO:0000256" key="9">
    <source>
        <dbReference type="SAM" id="MobiDB-lite"/>
    </source>
</evidence>
<keyword evidence="3" id="KW-0863">Zinc-finger</keyword>
<feature type="region of interest" description="Disordered" evidence="9">
    <location>
        <begin position="379"/>
        <end position="399"/>
    </location>
</feature>
<feature type="compositionally biased region" description="Basic and acidic residues" evidence="9">
    <location>
        <begin position="299"/>
        <end position="318"/>
    </location>
</feature>
<evidence type="ECO:0000256" key="5">
    <source>
        <dbReference type="ARBA" id="ARBA00023015"/>
    </source>
</evidence>
<evidence type="ECO:0000256" key="8">
    <source>
        <dbReference type="ARBA" id="ARBA00023242"/>
    </source>
</evidence>
<sequence length="600" mass="65657">MSKKNGKKSPIGSRVAAIFTDGYYAPATIQSVKSSDSGAFTYAIKFDDGSQTECSEEDMIGSHFGKLSDIKLKQFQKVYTTHNGREVSGYIQSYKEEEVLLSIPGDTNQKLLISRNPSEIRLLDRRRSQRLQQSSPMDYRKMAEEGSPCKARQVSASIEVPKTNRIRKTSEEPTMTELMAAMVLSNLSCSPVFHNQPLVAKDSSPQSFGSSGVGSWSNEAQPSPSRHPAVSKPSMSMNKNSPTIKEEAPTDSYMTPQPSSPEDLIDSDPGMILMERTTPTKAKTSEQSDEISDEPQDLSTHKFHMEHTTIKEEAEDNHSSSTDAPMEEEVAAKPEQSKNTIPIPVTIPIAIHQGLPFPYYFPIPAQYASSLPVQITTAPPRQQTFSPDPSGGSSAPGYMDTKLHRHLHRAVPYHKDDSSVPSPAGGSSPSTHNYGSAPTGYLPFPGSPIPVSSLSFSPTHRARNVRSPLTSTSPAPPPASSQQPHSIPTAPIAVPAFAILRDHAYQSPISAQPITIPGTKAFSWHNSGATYSPKTPVIHHHTQLRQGSPKLPFPISPKSVPLGRKVRGDGKKCRKVYGMENRDMWCTACRWKKACQRFPD</sequence>
<dbReference type="GO" id="GO:0003700">
    <property type="term" value="F:DNA-binding transcription factor activity"/>
    <property type="evidence" value="ECO:0007669"/>
    <property type="project" value="TreeGrafter"/>
</dbReference>
<feature type="region of interest" description="Disordered" evidence="9">
    <location>
        <begin position="453"/>
        <end position="488"/>
    </location>
</feature>
<evidence type="ECO:0000256" key="1">
    <source>
        <dbReference type="ARBA" id="ARBA00004123"/>
    </source>
</evidence>
<evidence type="ECO:0000256" key="4">
    <source>
        <dbReference type="ARBA" id="ARBA00022833"/>
    </source>
</evidence>
<proteinExistence type="evidence at transcript level"/>
<dbReference type="InterPro" id="IPR031940">
    <property type="entry name" value="DUF4772"/>
</dbReference>
<dbReference type="GO" id="GO:0005634">
    <property type="term" value="C:nucleus"/>
    <property type="evidence" value="ECO:0007669"/>
    <property type="project" value="UniProtKB-SubCell"/>
</dbReference>
<dbReference type="Gene3D" id="2.30.30.140">
    <property type="match status" value="1"/>
</dbReference>
<dbReference type="GO" id="GO:0008270">
    <property type="term" value="F:zinc ion binding"/>
    <property type="evidence" value="ECO:0007669"/>
    <property type="project" value="UniProtKB-KW"/>
</dbReference>
<dbReference type="InterPro" id="IPR052253">
    <property type="entry name" value="CR1/CR2-DNA-binding_regulator"/>
</dbReference>
<keyword evidence="8" id="KW-0539">Nucleus</keyword>
<dbReference type="PANTHER" id="PTHR13006:SF9">
    <property type="entry name" value="GLUCOSE TRANSPORTER 4 ENHANCER FACTOR, ISOFORM G"/>
    <property type="match status" value="1"/>
</dbReference>
<feature type="compositionally biased region" description="Polar residues" evidence="9">
    <location>
        <begin position="233"/>
        <end position="243"/>
    </location>
</feature>
<dbReference type="GO" id="GO:0000978">
    <property type="term" value="F:RNA polymerase II cis-regulatory region sequence-specific DNA binding"/>
    <property type="evidence" value="ECO:0007669"/>
    <property type="project" value="TreeGrafter"/>
</dbReference>
<feature type="domain" description="DUF4772" evidence="10">
    <location>
        <begin position="6"/>
        <end position="97"/>
    </location>
</feature>
<evidence type="ECO:0000256" key="3">
    <source>
        <dbReference type="ARBA" id="ARBA00022771"/>
    </source>
</evidence>
<dbReference type="Pfam" id="PF15997">
    <property type="entry name" value="DUF4772"/>
    <property type="match status" value="1"/>
</dbReference>
<evidence type="ECO:0000259" key="10">
    <source>
        <dbReference type="Pfam" id="PF15997"/>
    </source>
</evidence>
<keyword evidence="5" id="KW-0805">Transcription regulation</keyword>
<feature type="region of interest" description="Disordered" evidence="9">
    <location>
        <begin position="129"/>
        <end position="153"/>
    </location>
</feature>
<dbReference type="PANTHER" id="PTHR13006">
    <property type="entry name" value="PAPILLOMAVIRUS REGULATORY FACTOR PRF-1"/>
    <property type="match status" value="1"/>
</dbReference>
<keyword evidence="6" id="KW-0238">DNA-binding</keyword>
<accession>A0A6F9DYD7</accession>
<evidence type="ECO:0000313" key="11">
    <source>
        <dbReference type="EMBL" id="CAB3268020.1"/>
    </source>
</evidence>
<feature type="compositionally biased region" description="Acidic residues" evidence="9">
    <location>
        <begin position="287"/>
        <end position="296"/>
    </location>
</feature>
<evidence type="ECO:0000256" key="7">
    <source>
        <dbReference type="ARBA" id="ARBA00023163"/>
    </source>
</evidence>
<protein>
    <submittedName>
        <fullName evidence="11">Zinc finger protein 704-like</fullName>
    </submittedName>
</protein>
<feature type="region of interest" description="Disordered" evidence="9">
    <location>
        <begin position="203"/>
        <end position="337"/>
    </location>
</feature>
<feature type="region of interest" description="Disordered" evidence="9">
    <location>
        <begin position="413"/>
        <end position="439"/>
    </location>
</feature>
<gene>
    <name evidence="11" type="primary">Znf704</name>
</gene>
<reference evidence="11" key="1">
    <citation type="submission" date="2020-04" db="EMBL/GenBank/DDBJ databases">
        <authorList>
            <person name="Neveu A P."/>
        </authorList>
    </citation>
    <scope>NUCLEOTIDE SEQUENCE</scope>
    <source>
        <tissue evidence="11">Whole embryo</tissue>
    </source>
</reference>
<feature type="compositionally biased region" description="Low complexity" evidence="9">
    <location>
        <begin position="386"/>
        <end position="397"/>
    </location>
</feature>
<organism evidence="11">
    <name type="scientific">Phallusia mammillata</name>
    <dbReference type="NCBI Taxonomy" id="59560"/>
    <lineage>
        <taxon>Eukaryota</taxon>
        <taxon>Metazoa</taxon>
        <taxon>Chordata</taxon>
        <taxon>Tunicata</taxon>
        <taxon>Ascidiacea</taxon>
        <taxon>Phlebobranchia</taxon>
        <taxon>Ascidiidae</taxon>
        <taxon>Phallusia</taxon>
    </lineage>
</organism>
<dbReference type="AlphaFoldDB" id="A0A6F9DYD7"/>
<dbReference type="SMART" id="SM01366">
    <property type="entry name" value="c-clamp"/>
    <property type="match status" value="1"/>
</dbReference>
<evidence type="ECO:0000256" key="2">
    <source>
        <dbReference type="ARBA" id="ARBA00022723"/>
    </source>
</evidence>
<evidence type="ECO:0000256" key="6">
    <source>
        <dbReference type="ARBA" id="ARBA00023125"/>
    </source>
</evidence>
<keyword evidence="7" id="KW-0804">Transcription</keyword>
<keyword evidence="4" id="KW-0862">Zinc</keyword>
<keyword evidence="2" id="KW-0479">Metal-binding</keyword>
<dbReference type="GO" id="GO:0006357">
    <property type="term" value="P:regulation of transcription by RNA polymerase II"/>
    <property type="evidence" value="ECO:0007669"/>
    <property type="project" value="TreeGrafter"/>
</dbReference>
<dbReference type="EMBL" id="LR792158">
    <property type="protein sequence ID" value="CAB3268020.1"/>
    <property type="molecule type" value="mRNA"/>
</dbReference>
<feature type="compositionally biased region" description="Low complexity" evidence="9">
    <location>
        <begin position="419"/>
        <end position="430"/>
    </location>
</feature>
<feature type="compositionally biased region" description="Polar residues" evidence="9">
    <location>
        <begin position="203"/>
        <end position="224"/>
    </location>
</feature>
<comment type="subcellular location">
    <subcellularLocation>
        <location evidence="1">Nucleus</location>
    </subcellularLocation>
</comment>